<organism evidence="1 2">
    <name type="scientific">Deinococcus malanensis</name>
    <dbReference type="NCBI Taxonomy" id="1706855"/>
    <lineage>
        <taxon>Bacteria</taxon>
        <taxon>Thermotogati</taxon>
        <taxon>Deinococcota</taxon>
        <taxon>Deinococci</taxon>
        <taxon>Deinococcales</taxon>
        <taxon>Deinococcaceae</taxon>
        <taxon>Deinococcus</taxon>
    </lineage>
</organism>
<dbReference type="RefSeq" id="WP_189008420.1">
    <property type="nucleotide sequence ID" value="NZ_BMPP01000008.1"/>
</dbReference>
<name>A0ABQ2EW89_9DEIO</name>
<evidence type="ECO:0000313" key="2">
    <source>
        <dbReference type="Proteomes" id="UP000647587"/>
    </source>
</evidence>
<gene>
    <name evidence="1" type="ORF">GCM10008955_22810</name>
</gene>
<comment type="caution">
    <text evidence="1">The sequence shown here is derived from an EMBL/GenBank/DDBJ whole genome shotgun (WGS) entry which is preliminary data.</text>
</comment>
<evidence type="ECO:0000313" key="1">
    <source>
        <dbReference type="EMBL" id="GGK28444.1"/>
    </source>
</evidence>
<keyword evidence="2" id="KW-1185">Reference proteome</keyword>
<dbReference type="Proteomes" id="UP000647587">
    <property type="component" value="Unassembled WGS sequence"/>
</dbReference>
<dbReference type="EMBL" id="BMPP01000008">
    <property type="protein sequence ID" value="GGK28444.1"/>
    <property type="molecule type" value="Genomic_DNA"/>
</dbReference>
<sequence>MKVGLLESRAARLGGYWAAYLKELGVEIVTPSLPDAEALALGQESLKGESLPVQLALGRILALDGVDAVLMPQWAPVQGDAWSEALGELLSRRISGLPNMIPVPDGGEGLESAAAEVGLRLSQNAGGVRLALERARIHAAGPRQEMPPLSVASRVTVGVIGPRTLLAEDVLGGELRAALDALGLHAVYSHELPLPEVLKRAERMQGADTAPAGERELFGAVSMLSGKGAVRGLIFAAPARDGASHAAVQRLAAQQHKPSMVITVDAGEAEAGTGSWPELEAFRDRITLGAAARAAAPEGSA</sequence>
<accession>A0ABQ2EW89</accession>
<proteinExistence type="predicted"/>
<protein>
    <submittedName>
        <fullName evidence="1">Uncharacterized protein</fullName>
    </submittedName>
</protein>
<reference evidence="2" key="1">
    <citation type="journal article" date="2019" name="Int. J. Syst. Evol. Microbiol.">
        <title>The Global Catalogue of Microorganisms (GCM) 10K type strain sequencing project: providing services to taxonomists for standard genome sequencing and annotation.</title>
        <authorList>
            <consortium name="The Broad Institute Genomics Platform"/>
            <consortium name="The Broad Institute Genome Sequencing Center for Infectious Disease"/>
            <person name="Wu L."/>
            <person name="Ma J."/>
        </authorList>
    </citation>
    <scope>NUCLEOTIDE SEQUENCE [LARGE SCALE GENOMIC DNA]</scope>
    <source>
        <strain evidence="2">JCM 30331</strain>
    </source>
</reference>